<dbReference type="InterPro" id="IPR037171">
    <property type="entry name" value="NagB/RpiA_transferase-like"/>
</dbReference>
<name>A0ABU9CPM4_9BURK</name>
<dbReference type="Pfam" id="PF01144">
    <property type="entry name" value="CoA_trans"/>
    <property type="match status" value="1"/>
</dbReference>
<sequence>MSAALWLDVDALAAQVPDGASVTVHKGDEPDVPMALARALIRRGVRRLHLVTLPTAAYPASGMMVDLLIGAGCVASVETSGISLHELGAAPRFSQAVKTGRLKVIDATCPAVYAGLQAGAKGQPFAPLRGLVGSDIQRHRADYRVIANPFAAPGTLPVDGVTDPIVLVPAINADVAIFHVAKVDAEGNAWIGRDRDRLLAAHAANTVLVTAEAQVPGCFFDDEALAAGVIPAPYITAIALAPGGCAPMGLDGRTDLDAVRRYQQAALSDEGFAEYLRREVYGERAVEHSDAGTAGARA</sequence>
<dbReference type="InterPro" id="IPR004165">
    <property type="entry name" value="CoA_trans_fam_I"/>
</dbReference>
<dbReference type="Gene3D" id="3.40.1080.10">
    <property type="entry name" value="Glutaconate Coenzyme A-transferase"/>
    <property type="match status" value="1"/>
</dbReference>
<comment type="caution">
    <text evidence="1">The sequence shown here is derived from an EMBL/GenBank/DDBJ whole genome shotgun (WGS) entry which is preliminary data.</text>
</comment>
<proteinExistence type="predicted"/>
<dbReference type="Proteomes" id="UP001365405">
    <property type="component" value="Unassembled WGS sequence"/>
</dbReference>
<dbReference type="Gene3D" id="3.30.30.40">
    <property type="match status" value="1"/>
</dbReference>
<dbReference type="SMART" id="SM00882">
    <property type="entry name" value="CoA_trans"/>
    <property type="match status" value="1"/>
</dbReference>
<organism evidence="1 2">
    <name type="scientific">Pseudaquabacterium inlustre</name>
    <dbReference type="NCBI Taxonomy" id="2984192"/>
    <lineage>
        <taxon>Bacteria</taxon>
        <taxon>Pseudomonadati</taxon>
        <taxon>Pseudomonadota</taxon>
        <taxon>Betaproteobacteria</taxon>
        <taxon>Burkholderiales</taxon>
        <taxon>Sphaerotilaceae</taxon>
        <taxon>Pseudaquabacterium</taxon>
    </lineage>
</organism>
<reference evidence="1 2" key="1">
    <citation type="submission" date="2024-04" db="EMBL/GenBank/DDBJ databases">
        <title>Novel species of the genus Ideonella isolated from streams.</title>
        <authorList>
            <person name="Lu H."/>
        </authorList>
    </citation>
    <scope>NUCLEOTIDE SEQUENCE [LARGE SCALE GENOMIC DNA]</scope>
    <source>
        <strain evidence="1 2">DXS22W</strain>
    </source>
</reference>
<gene>
    <name evidence="1" type="ORF">AACH10_20540</name>
</gene>
<keyword evidence="2" id="KW-1185">Reference proteome</keyword>
<dbReference type="SUPFAM" id="SSF100950">
    <property type="entry name" value="NagB/RpiA/CoA transferase-like"/>
    <property type="match status" value="1"/>
</dbReference>
<dbReference type="RefSeq" id="WP_341412374.1">
    <property type="nucleotide sequence ID" value="NZ_JBBUTH010000010.1"/>
</dbReference>
<dbReference type="EC" id="2.8.3.-" evidence="1"/>
<evidence type="ECO:0000313" key="2">
    <source>
        <dbReference type="Proteomes" id="UP001365405"/>
    </source>
</evidence>
<protein>
    <submittedName>
        <fullName evidence="1">CoA-transferase</fullName>
        <ecNumber evidence="1">2.8.3.-</ecNumber>
    </submittedName>
</protein>
<accession>A0ABU9CPM4</accession>
<dbReference type="GO" id="GO:0016740">
    <property type="term" value="F:transferase activity"/>
    <property type="evidence" value="ECO:0007669"/>
    <property type="project" value="UniProtKB-KW"/>
</dbReference>
<keyword evidence="1" id="KW-0808">Transferase</keyword>
<dbReference type="EMBL" id="JBBUTH010000010">
    <property type="protein sequence ID" value="MEK8052650.1"/>
    <property type="molecule type" value="Genomic_DNA"/>
</dbReference>
<evidence type="ECO:0000313" key="1">
    <source>
        <dbReference type="EMBL" id="MEK8052650.1"/>
    </source>
</evidence>